<gene>
    <name evidence="2" type="ORF">LH440_03940</name>
</gene>
<evidence type="ECO:0008006" key="4">
    <source>
        <dbReference type="Google" id="ProtNLM"/>
    </source>
</evidence>
<feature type="compositionally biased region" description="Basic and acidic residues" evidence="1">
    <location>
        <begin position="813"/>
        <end position="824"/>
    </location>
</feature>
<evidence type="ECO:0000256" key="1">
    <source>
        <dbReference type="SAM" id="MobiDB-lite"/>
    </source>
</evidence>
<dbReference type="RefSeq" id="WP_239893590.1">
    <property type="nucleotide sequence ID" value="NZ_JAJAXM010000005.1"/>
</dbReference>
<protein>
    <recommendedName>
        <fullName evidence="4">Phage protein</fullName>
    </recommendedName>
</protein>
<dbReference type="Proteomes" id="UP001200247">
    <property type="component" value="Unassembled WGS sequence"/>
</dbReference>
<comment type="caution">
    <text evidence="2">The sequence shown here is derived from an EMBL/GenBank/DDBJ whole genome shotgun (WGS) entry which is preliminary data.</text>
</comment>
<accession>A0ABD4SMW4</accession>
<organism evidence="2 3">
    <name type="scientific">Laribacter hongkongensis</name>
    <dbReference type="NCBI Taxonomy" id="168471"/>
    <lineage>
        <taxon>Bacteria</taxon>
        <taxon>Pseudomonadati</taxon>
        <taxon>Pseudomonadota</taxon>
        <taxon>Betaproteobacteria</taxon>
        <taxon>Neisseriales</taxon>
        <taxon>Aquaspirillaceae</taxon>
        <taxon>Laribacter</taxon>
    </lineage>
</organism>
<dbReference type="EMBL" id="JAJAXM010000005">
    <property type="protein sequence ID" value="MCG9025060.1"/>
    <property type="molecule type" value="Genomic_DNA"/>
</dbReference>
<dbReference type="InterPro" id="IPR013783">
    <property type="entry name" value="Ig-like_fold"/>
</dbReference>
<evidence type="ECO:0000313" key="2">
    <source>
        <dbReference type="EMBL" id="MCG9025060.1"/>
    </source>
</evidence>
<dbReference type="AlphaFoldDB" id="A0ABD4SMW4"/>
<dbReference type="Gene3D" id="2.60.40.10">
    <property type="entry name" value="Immunoglobulins"/>
    <property type="match status" value="1"/>
</dbReference>
<proteinExistence type="predicted"/>
<sequence length="874" mass="93394">MATVKLLQRSFAGGEVTPEFFGRIDDAKYQSGLAVCRNFVPAPHGPAMNRAGFAFVREVKDSNLKVRLIPFTYSTTQTMVIELGAGYFRFHTQGATLMQPDAPDSPYEVSNPYREDELFDLHYVQSADVMTLVHPNHPPQELRRLGATNWELKPLSLQPVIAPPGNAAASTAGCTAAKYDYEYVVTAVMVDLVNESAASNVATVRSNVYETGCTNTVTWNASAGAYRYNVYKKEGGVYGYIGQTAGLSLVDDNISPDLSKTPPIYDNVFSVAGQIESVPVTAGGSFYGTHTGIIQSVTVLNGVLFKYISFEGAVAAGNITIELSVSDPTGSGARLSATVGPVACDGYSVTAIKTVTVIDGGKGYTSPRIVTVVKQDGRPITGWGPIHATYSVSTSPNTVQLAVTDSGGGSGAALEPVIVEGAIAGVNVINGGSGYFAPVVSVSYAGGGSGAVFGQPVVKSAGDYPGAVSYFEQRRCFAGTTRKPQNIWMTKSGTESNMGYSLPVRDDDRIAFRVSAREANTIRHIVPLAQLLLLTSSAEWRVTSVNSDAITPSSISVRPQSYIGASNVQPVIINNTLIYAAARGGHVRELAYNWQASGFVTGDLSIRAPHLFDDFEIADMAFIKAPQPVVWFVSSSGRLIGLTYVPEQQVGAWHWHDTDGVFESCAVVAEGSEDILYCVIRRTVDGARVRYVERMASRKFTSQDDAFFVDCGATYSGEPADRISGLHHLEGKTVSILADGAVHPQRVVTDGAVTLDVEARTVQIGLPITADLQTLPIAAQVDGAFGQGRFKNVNKVWLRVHRSSGIWAGPDVDRLTESKQRKSEPAGTPPALKSEEIPLNITPSWADSGQVYVRQVDPLPLTVVSMTAEIVMGG</sequence>
<feature type="region of interest" description="Disordered" evidence="1">
    <location>
        <begin position="813"/>
        <end position="836"/>
    </location>
</feature>
<evidence type="ECO:0000313" key="3">
    <source>
        <dbReference type="Proteomes" id="UP001200247"/>
    </source>
</evidence>
<name>A0ABD4SMW4_9NEIS</name>
<reference evidence="2 3" key="1">
    <citation type="submission" date="2021-10" db="EMBL/GenBank/DDBJ databases">
        <title>Whole-genome sequencing analysis of Laribacter hongkongensis: virulence gene profiles, carbohydrate-active enzyme prediction, and antimicrobial resistance characterization.</title>
        <authorList>
            <person name="Yuan P."/>
            <person name="Zhan Y."/>
            <person name="Chen D."/>
        </authorList>
    </citation>
    <scope>NUCLEOTIDE SEQUENCE [LARGE SCALE GENOMIC DNA]</scope>
    <source>
        <strain evidence="2 3">W67</strain>
    </source>
</reference>